<keyword evidence="1" id="KW-0812">Transmembrane</keyword>
<proteinExistence type="predicted"/>
<protein>
    <submittedName>
        <fullName evidence="2">Uncharacterized protein</fullName>
    </submittedName>
</protein>
<accession>A0A937D392</accession>
<dbReference type="Proteomes" id="UP000613011">
    <property type="component" value="Unassembled WGS sequence"/>
</dbReference>
<evidence type="ECO:0000256" key="1">
    <source>
        <dbReference type="SAM" id="Phobius"/>
    </source>
</evidence>
<dbReference type="RefSeq" id="WP_201682132.1">
    <property type="nucleotide sequence ID" value="NZ_JAEQNA010000001.1"/>
</dbReference>
<feature type="transmembrane region" description="Helical" evidence="1">
    <location>
        <begin position="6"/>
        <end position="25"/>
    </location>
</feature>
<comment type="caution">
    <text evidence="2">The sequence shown here is derived from an EMBL/GenBank/DDBJ whole genome shotgun (WGS) entry which is preliminary data.</text>
</comment>
<keyword evidence="1" id="KW-0472">Membrane</keyword>
<dbReference type="AlphaFoldDB" id="A0A937D392"/>
<keyword evidence="1" id="KW-1133">Transmembrane helix</keyword>
<dbReference type="EMBL" id="JAEQNA010000001">
    <property type="protein sequence ID" value="MBL0419077.1"/>
    <property type="molecule type" value="Genomic_DNA"/>
</dbReference>
<evidence type="ECO:0000313" key="2">
    <source>
        <dbReference type="EMBL" id="MBL0419077.1"/>
    </source>
</evidence>
<keyword evidence="3" id="KW-1185">Reference proteome</keyword>
<evidence type="ECO:0000313" key="3">
    <source>
        <dbReference type="Proteomes" id="UP000613011"/>
    </source>
</evidence>
<reference evidence="2" key="1">
    <citation type="submission" date="2021-01" db="EMBL/GenBank/DDBJ databases">
        <title>Ramlibacter sp. strain AW1 16S ribosomal RNA gene Genome sequencing and assembly.</title>
        <authorList>
            <person name="Kang M."/>
        </authorList>
    </citation>
    <scope>NUCLEOTIDE SEQUENCE</scope>
    <source>
        <strain evidence="2">AW1</strain>
    </source>
</reference>
<sequence>MVFNASIALNWILFLALFPISFFWLRRAWRIVVRRDFSEVALRRGESPPDPERFAPYDAVLNFVAGVLLVVVIALVLTGSADFSTWTSMAGSTLWCKFLLGFALARHAHARPRASAGPAK</sequence>
<feature type="transmembrane region" description="Helical" evidence="1">
    <location>
        <begin position="59"/>
        <end position="77"/>
    </location>
</feature>
<name>A0A937D392_9BURK</name>
<organism evidence="2 3">
    <name type="scientific">Ramlibacter aurantiacus</name>
    <dbReference type="NCBI Taxonomy" id="2801330"/>
    <lineage>
        <taxon>Bacteria</taxon>
        <taxon>Pseudomonadati</taxon>
        <taxon>Pseudomonadota</taxon>
        <taxon>Betaproteobacteria</taxon>
        <taxon>Burkholderiales</taxon>
        <taxon>Comamonadaceae</taxon>
        <taxon>Ramlibacter</taxon>
    </lineage>
</organism>
<gene>
    <name evidence="2" type="ORF">JI739_01835</name>
</gene>
<feature type="transmembrane region" description="Helical" evidence="1">
    <location>
        <begin position="83"/>
        <end position="105"/>
    </location>
</feature>